<dbReference type="RefSeq" id="WP_071961279.1">
    <property type="nucleotide sequence ID" value="NZ_CP018099.1"/>
</dbReference>
<sequence length="586" mass="68829">MKPKRCRKIPFKTTDQNQLTILPPSLDELIEPNHMVRFINAIIDKMDIDFLIKEYKGGGRAAYHPRMLLKVVIYAYTQKIFTSRQIAKALRENIHFMWLSGNSRPDFRTINRFRSSRLKGKIEEVFTYVVEQLLELGYIGLNDLFIDGSKFQANANKYKAVWKKNVDRYQRVLQEKLKELLKKIDNENDLENRLYGNKDLGELGEDVTLSSHQIEQIVDILNERLKKEPDNKELKRAKNKIEKDYLPRQRKYEKQRKLLNGRNSYSQTDPDATFMSKKRDHHNNTDLLPSYNVQVGSENQFIVNYTINQNANDSVLLKPFMESYKRCYGRQPNRVIGDAGYGSEENYAYLESEGVEAYIKYSSYYKEQKKSYKENPFLIDNMRYDSELDRYECPAGRYLEYVGEQESVTSTGFKVKHRIYRSESCEGCVLKEKCYKGQTARVVRVNVMLNDYKKQVRSRLNTEEGRRLISKRGSEIETIFGQIKHNLGIRGFLLRGLEKVKTEFGIIAVAYNLKKMFNQMKEYGLVNEMYKYSANIFFNLNRASQCQNLGPKNTILKSLERFFIEIKEKIVVKYSSCLFNAKICFV</sequence>
<protein>
    <submittedName>
        <fullName evidence="3">Transposase</fullName>
    </submittedName>
</protein>
<reference evidence="3 4" key="1">
    <citation type="submission" date="2016-11" db="EMBL/GenBank/DDBJ databases">
        <title>Genomic analysis of Caldithrix abyssi and proposal of a novel bacterial phylum Caldithrichaeota.</title>
        <authorList>
            <person name="Kublanov I."/>
            <person name="Sigalova O."/>
            <person name="Gavrilov S."/>
            <person name="Lebedinsky A."/>
            <person name="Ivanova N."/>
            <person name="Daum C."/>
            <person name="Reddy T."/>
            <person name="Klenk H.P."/>
            <person name="Goker M."/>
            <person name="Reva O."/>
            <person name="Miroshnichenko M."/>
            <person name="Kyprides N."/>
            <person name="Woyke T."/>
            <person name="Gelfand M."/>
        </authorList>
    </citation>
    <scope>NUCLEOTIDE SEQUENCE [LARGE SCALE GENOMIC DNA]</scope>
    <source>
        <strain evidence="3 4">LF13</strain>
    </source>
</reference>
<dbReference type="InterPro" id="IPR008490">
    <property type="entry name" value="Transposase_InsH_N"/>
</dbReference>
<evidence type="ECO:0000313" key="3">
    <source>
        <dbReference type="EMBL" id="APF19028.1"/>
    </source>
</evidence>
<evidence type="ECO:0000259" key="2">
    <source>
        <dbReference type="Pfam" id="PF13751"/>
    </source>
</evidence>
<organism evidence="3 4">
    <name type="scientific">Caldithrix abyssi DSM 13497</name>
    <dbReference type="NCBI Taxonomy" id="880073"/>
    <lineage>
        <taxon>Bacteria</taxon>
        <taxon>Pseudomonadati</taxon>
        <taxon>Calditrichota</taxon>
        <taxon>Calditrichia</taxon>
        <taxon>Calditrichales</taxon>
        <taxon>Calditrichaceae</taxon>
        <taxon>Caldithrix</taxon>
    </lineage>
</organism>
<evidence type="ECO:0000313" key="4">
    <source>
        <dbReference type="Proteomes" id="UP000183868"/>
    </source>
</evidence>
<proteinExistence type="predicted"/>
<dbReference type="InterPro" id="IPR047629">
    <property type="entry name" value="IS1182_transpos"/>
</dbReference>
<dbReference type="PANTHER" id="PTHR33408">
    <property type="entry name" value="TRANSPOSASE"/>
    <property type="match status" value="1"/>
</dbReference>
<dbReference type="Pfam" id="PF13751">
    <property type="entry name" value="DDE_Tnp_1_6"/>
    <property type="match status" value="1"/>
</dbReference>
<feature type="domain" description="Transposase InsH N-terminal" evidence="1">
    <location>
        <begin position="25"/>
        <end position="115"/>
    </location>
</feature>
<dbReference type="EMBL" id="CP018099">
    <property type="protein sequence ID" value="APF19028.1"/>
    <property type="molecule type" value="Genomic_DNA"/>
</dbReference>
<accession>A0A1J1C9E7</accession>
<evidence type="ECO:0000259" key="1">
    <source>
        <dbReference type="Pfam" id="PF05598"/>
    </source>
</evidence>
<dbReference type="KEGG" id="caby:Cabys_2279"/>
<name>A0A1J1C9E7_CALAY</name>
<dbReference type="Pfam" id="PF05598">
    <property type="entry name" value="DUF772"/>
    <property type="match status" value="1"/>
</dbReference>
<dbReference type="NCBIfam" id="NF033551">
    <property type="entry name" value="transpos_IS1182"/>
    <property type="match status" value="1"/>
</dbReference>
<gene>
    <name evidence="3" type="ORF">Cabys_2279</name>
</gene>
<dbReference type="PANTHER" id="PTHR33408:SF2">
    <property type="entry name" value="TRANSPOSASE DDE DOMAIN-CONTAINING PROTEIN"/>
    <property type="match status" value="1"/>
</dbReference>
<feature type="domain" description="Transposase DDE" evidence="2">
    <location>
        <begin position="393"/>
        <end position="517"/>
    </location>
</feature>
<dbReference type="InterPro" id="IPR025668">
    <property type="entry name" value="Tnp_DDE_dom"/>
</dbReference>
<dbReference type="AlphaFoldDB" id="A0A1J1C9E7"/>
<dbReference type="Proteomes" id="UP000183868">
    <property type="component" value="Chromosome"/>
</dbReference>